<evidence type="ECO:0000256" key="1">
    <source>
        <dbReference type="SAM" id="MobiDB-lite"/>
    </source>
</evidence>
<gene>
    <name evidence="2" type="ORF">L210DRAFT_3471437</name>
</gene>
<reference evidence="2" key="2">
    <citation type="journal article" date="2020" name="Nat. Commun.">
        <title>Large-scale genome sequencing of mycorrhizal fungi provides insights into the early evolution of symbiotic traits.</title>
        <authorList>
            <person name="Miyauchi S."/>
            <person name="Kiss E."/>
            <person name="Kuo A."/>
            <person name="Drula E."/>
            <person name="Kohler A."/>
            <person name="Sanchez-Garcia M."/>
            <person name="Morin E."/>
            <person name="Andreopoulos B."/>
            <person name="Barry K.W."/>
            <person name="Bonito G."/>
            <person name="Buee M."/>
            <person name="Carver A."/>
            <person name="Chen C."/>
            <person name="Cichocki N."/>
            <person name="Clum A."/>
            <person name="Culley D."/>
            <person name="Crous P.W."/>
            <person name="Fauchery L."/>
            <person name="Girlanda M."/>
            <person name="Hayes R.D."/>
            <person name="Keri Z."/>
            <person name="LaButti K."/>
            <person name="Lipzen A."/>
            <person name="Lombard V."/>
            <person name="Magnuson J."/>
            <person name="Maillard F."/>
            <person name="Murat C."/>
            <person name="Nolan M."/>
            <person name="Ohm R.A."/>
            <person name="Pangilinan J."/>
            <person name="Pereira M.F."/>
            <person name="Perotto S."/>
            <person name="Peter M."/>
            <person name="Pfister S."/>
            <person name="Riley R."/>
            <person name="Sitrit Y."/>
            <person name="Stielow J.B."/>
            <person name="Szollosi G."/>
            <person name="Zifcakova L."/>
            <person name="Stursova M."/>
            <person name="Spatafora J.W."/>
            <person name="Tedersoo L."/>
            <person name="Vaario L.M."/>
            <person name="Yamada A."/>
            <person name="Yan M."/>
            <person name="Wang P."/>
            <person name="Xu J."/>
            <person name="Bruns T."/>
            <person name="Baldrian P."/>
            <person name="Vilgalys R."/>
            <person name="Dunand C."/>
            <person name="Henrissat B."/>
            <person name="Grigoriev I.V."/>
            <person name="Hibbett D."/>
            <person name="Nagy L.G."/>
            <person name="Martin F.M."/>
        </authorList>
    </citation>
    <scope>NUCLEOTIDE SEQUENCE</scope>
    <source>
        <strain evidence="2">BED1</strain>
    </source>
</reference>
<organism evidence="2 3">
    <name type="scientific">Boletus edulis BED1</name>
    <dbReference type="NCBI Taxonomy" id="1328754"/>
    <lineage>
        <taxon>Eukaryota</taxon>
        <taxon>Fungi</taxon>
        <taxon>Dikarya</taxon>
        <taxon>Basidiomycota</taxon>
        <taxon>Agaricomycotina</taxon>
        <taxon>Agaricomycetes</taxon>
        <taxon>Agaricomycetidae</taxon>
        <taxon>Boletales</taxon>
        <taxon>Boletineae</taxon>
        <taxon>Boletaceae</taxon>
        <taxon>Boletoideae</taxon>
        <taxon>Boletus</taxon>
    </lineage>
</organism>
<sequence>MSTLPASPLSPYSPAFEGDMLDAPTSPPPMELEVMTQSPMPHVMEWKRVIELCGTSDFIPQTVYTPYTEADKKRYILDVELRETIFFHSDGSSELGISLDDVLKQQLRHMKDKDDRMFVGCEPSVSIRIRWPGYPPWSRQIPTMDFKIPKGPITRAKLAKNIATCLQRFVQSVQNKPMEADSDRRWKVGEQQHIRVEDLVLVSLHHVSKGSWQPQLRLRCPISTFPCRRGLPVPIS</sequence>
<name>A0AAD4C582_BOLED</name>
<accession>A0AAD4C582</accession>
<reference evidence="2" key="1">
    <citation type="submission" date="2019-10" db="EMBL/GenBank/DDBJ databases">
        <authorList>
            <consortium name="DOE Joint Genome Institute"/>
            <person name="Kuo A."/>
            <person name="Miyauchi S."/>
            <person name="Kiss E."/>
            <person name="Drula E."/>
            <person name="Kohler A."/>
            <person name="Sanchez-Garcia M."/>
            <person name="Andreopoulos B."/>
            <person name="Barry K.W."/>
            <person name="Bonito G."/>
            <person name="Buee M."/>
            <person name="Carver A."/>
            <person name="Chen C."/>
            <person name="Cichocki N."/>
            <person name="Clum A."/>
            <person name="Culley D."/>
            <person name="Crous P.W."/>
            <person name="Fauchery L."/>
            <person name="Girlanda M."/>
            <person name="Hayes R."/>
            <person name="Keri Z."/>
            <person name="LaButti K."/>
            <person name="Lipzen A."/>
            <person name="Lombard V."/>
            <person name="Magnuson J."/>
            <person name="Maillard F."/>
            <person name="Morin E."/>
            <person name="Murat C."/>
            <person name="Nolan M."/>
            <person name="Ohm R."/>
            <person name="Pangilinan J."/>
            <person name="Pereira M."/>
            <person name="Perotto S."/>
            <person name="Peter M."/>
            <person name="Riley R."/>
            <person name="Sitrit Y."/>
            <person name="Stielow B."/>
            <person name="Szollosi G."/>
            <person name="Zifcakova L."/>
            <person name="Stursova M."/>
            <person name="Spatafora J.W."/>
            <person name="Tedersoo L."/>
            <person name="Vaario L.-M."/>
            <person name="Yamada A."/>
            <person name="Yan M."/>
            <person name="Wang P."/>
            <person name="Xu J."/>
            <person name="Bruns T."/>
            <person name="Baldrian P."/>
            <person name="Vilgalys R."/>
            <person name="Henrissat B."/>
            <person name="Grigoriev I.V."/>
            <person name="Hibbett D."/>
            <person name="Nagy L.G."/>
            <person name="Martin F.M."/>
        </authorList>
    </citation>
    <scope>NUCLEOTIDE SEQUENCE</scope>
    <source>
        <strain evidence="2">BED1</strain>
    </source>
</reference>
<dbReference type="Proteomes" id="UP001194468">
    <property type="component" value="Unassembled WGS sequence"/>
</dbReference>
<evidence type="ECO:0000313" key="3">
    <source>
        <dbReference type="Proteomes" id="UP001194468"/>
    </source>
</evidence>
<keyword evidence="3" id="KW-1185">Reference proteome</keyword>
<comment type="caution">
    <text evidence="2">The sequence shown here is derived from an EMBL/GenBank/DDBJ whole genome shotgun (WGS) entry which is preliminary data.</text>
</comment>
<feature type="compositionally biased region" description="Low complexity" evidence="1">
    <location>
        <begin position="1"/>
        <end position="15"/>
    </location>
</feature>
<dbReference type="AlphaFoldDB" id="A0AAD4C582"/>
<evidence type="ECO:0000313" key="2">
    <source>
        <dbReference type="EMBL" id="KAF8449093.1"/>
    </source>
</evidence>
<dbReference type="EMBL" id="WHUW01000003">
    <property type="protein sequence ID" value="KAF8449093.1"/>
    <property type="molecule type" value="Genomic_DNA"/>
</dbReference>
<feature type="region of interest" description="Disordered" evidence="1">
    <location>
        <begin position="1"/>
        <end position="26"/>
    </location>
</feature>
<proteinExistence type="predicted"/>
<protein>
    <submittedName>
        <fullName evidence="2">Uncharacterized protein</fullName>
    </submittedName>
</protein>